<gene>
    <name evidence="2" type="ORF">MNOR_LOCUS31241</name>
</gene>
<organism evidence="2 3">
    <name type="scientific">Meganyctiphanes norvegica</name>
    <name type="common">Northern krill</name>
    <name type="synonym">Thysanopoda norvegica</name>
    <dbReference type="NCBI Taxonomy" id="48144"/>
    <lineage>
        <taxon>Eukaryota</taxon>
        <taxon>Metazoa</taxon>
        <taxon>Ecdysozoa</taxon>
        <taxon>Arthropoda</taxon>
        <taxon>Crustacea</taxon>
        <taxon>Multicrustacea</taxon>
        <taxon>Malacostraca</taxon>
        <taxon>Eumalacostraca</taxon>
        <taxon>Eucarida</taxon>
        <taxon>Euphausiacea</taxon>
        <taxon>Euphausiidae</taxon>
        <taxon>Meganyctiphanes</taxon>
    </lineage>
</organism>
<reference evidence="2 3" key="1">
    <citation type="submission" date="2024-05" db="EMBL/GenBank/DDBJ databases">
        <authorList>
            <person name="Wallberg A."/>
        </authorList>
    </citation>
    <scope>NUCLEOTIDE SEQUENCE [LARGE SCALE GENOMIC DNA]</scope>
</reference>
<proteinExistence type="predicted"/>
<evidence type="ECO:0000313" key="3">
    <source>
        <dbReference type="Proteomes" id="UP001497623"/>
    </source>
</evidence>
<protein>
    <submittedName>
        <fullName evidence="2">Uncharacterized protein</fullName>
    </submittedName>
</protein>
<accession>A0AAV2S310</accession>
<feature type="chain" id="PRO_5043977010" evidence="1">
    <location>
        <begin position="22"/>
        <end position="119"/>
    </location>
</feature>
<evidence type="ECO:0000256" key="1">
    <source>
        <dbReference type="SAM" id="SignalP"/>
    </source>
</evidence>
<dbReference type="AlphaFoldDB" id="A0AAV2S310"/>
<dbReference type="Gene3D" id="2.40.128.20">
    <property type="match status" value="1"/>
</dbReference>
<dbReference type="InterPro" id="IPR012674">
    <property type="entry name" value="Calycin"/>
</dbReference>
<feature type="non-terminal residue" evidence="2">
    <location>
        <position position="119"/>
    </location>
</feature>
<dbReference type="EMBL" id="CAXKWB010039885">
    <property type="protein sequence ID" value="CAL4153857.1"/>
    <property type="molecule type" value="Genomic_DNA"/>
</dbReference>
<feature type="signal peptide" evidence="1">
    <location>
        <begin position="1"/>
        <end position="21"/>
    </location>
</feature>
<keyword evidence="3" id="KW-1185">Reference proteome</keyword>
<sequence length="119" mass="13400">MWHYCPLVLMMLATLSSTAWSQDDTYPEGTLDGPCPKVASKFRLNWNRLAGNWNDQMRMPSFFFPDQCPAQTTYGGSYPNITVLVEFTNPDGSTAQILREGVSQRNPNIRVFDPLPIPG</sequence>
<dbReference type="Proteomes" id="UP001497623">
    <property type="component" value="Unassembled WGS sequence"/>
</dbReference>
<keyword evidence="1" id="KW-0732">Signal</keyword>
<evidence type="ECO:0000313" key="2">
    <source>
        <dbReference type="EMBL" id="CAL4153857.1"/>
    </source>
</evidence>
<name>A0AAV2S310_MEGNR</name>
<comment type="caution">
    <text evidence="2">The sequence shown here is derived from an EMBL/GenBank/DDBJ whole genome shotgun (WGS) entry which is preliminary data.</text>
</comment>